<evidence type="ECO:0000313" key="9">
    <source>
        <dbReference type="Proteomes" id="UP000268372"/>
    </source>
</evidence>
<dbReference type="OrthoDB" id="621570at2"/>
<evidence type="ECO:0000259" key="7">
    <source>
        <dbReference type="Pfam" id="PF14322"/>
    </source>
</evidence>
<keyword evidence="5" id="KW-0998">Cell outer membrane</keyword>
<dbReference type="AlphaFoldDB" id="A0A3P1AZV1"/>
<keyword evidence="3" id="KW-0732">Signal</keyword>
<gene>
    <name evidence="8" type="ORF">EG242_08660</name>
</gene>
<evidence type="ECO:0000256" key="4">
    <source>
        <dbReference type="ARBA" id="ARBA00023136"/>
    </source>
</evidence>
<comment type="caution">
    <text evidence="8">The sequence shown here is derived from an EMBL/GenBank/DDBJ whole genome shotgun (WGS) entry which is preliminary data.</text>
</comment>
<evidence type="ECO:0000259" key="6">
    <source>
        <dbReference type="Pfam" id="PF07980"/>
    </source>
</evidence>
<evidence type="ECO:0000256" key="3">
    <source>
        <dbReference type="ARBA" id="ARBA00022729"/>
    </source>
</evidence>
<name>A0A3P1AZV1_9FLAO</name>
<dbReference type="Proteomes" id="UP000268372">
    <property type="component" value="Unassembled WGS sequence"/>
</dbReference>
<dbReference type="Gene3D" id="1.25.40.390">
    <property type="match status" value="1"/>
</dbReference>
<reference evidence="8 9" key="1">
    <citation type="submission" date="2018-11" db="EMBL/GenBank/DDBJ databases">
        <title>Flavobacterium sp. nov., YIM 102796 draft genome.</title>
        <authorList>
            <person name="Li G."/>
            <person name="Jiang Y."/>
        </authorList>
    </citation>
    <scope>NUCLEOTIDE SEQUENCE [LARGE SCALE GENOMIC DNA]</scope>
    <source>
        <strain evidence="8 9">YIM 102796</strain>
    </source>
</reference>
<evidence type="ECO:0000256" key="5">
    <source>
        <dbReference type="ARBA" id="ARBA00023237"/>
    </source>
</evidence>
<feature type="domain" description="RagB/SusD" evidence="6">
    <location>
        <begin position="310"/>
        <end position="459"/>
    </location>
</feature>
<organism evidence="8 9">
    <name type="scientific">Paenimyroides viscosum</name>
    <dbReference type="NCBI Taxonomy" id="2488729"/>
    <lineage>
        <taxon>Bacteria</taxon>
        <taxon>Pseudomonadati</taxon>
        <taxon>Bacteroidota</taxon>
        <taxon>Flavobacteriia</taxon>
        <taxon>Flavobacteriales</taxon>
        <taxon>Flavobacteriaceae</taxon>
        <taxon>Paenimyroides</taxon>
    </lineage>
</organism>
<feature type="domain" description="SusD-like N-terminal" evidence="7">
    <location>
        <begin position="82"/>
        <end position="226"/>
    </location>
</feature>
<proteinExistence type="inferred from homology"/>
<dbReference type="RefSeq" id="WP_124899498.1">
    <property type="nucleotide sequence ID" value="NZ_RQTJ01000016.1"/>
</dbReference>
<evidence type="ECO:0000313" key="8">
    <source>
        <dbReference type="EMBL" id="RRA94599.1"/>
    </source>
</evidence>
<sequence>MKTIGNFKIMVLVILFIIAGCEDFIEADVPDTQITGSQVFNDAQTAEAALQETYIGLRDQVLVTGTGTGMGALMGLYTDELQNWRINNGTDQSFYTNTVSPANNILSQIWNNSYTLVYNTNKIVEGLDKSDNVPDETKQRIKGEALVVRSMVYFYMAQLFGDIPYIITTDHKVNSTVKRTPQAAVYQNVVADLQSAAVLLEAQPVGAGRTKINNDVTAALLGRVHLCLKNWEQVIEYSDQLILNGKYKLEEDLDKVFLKESTGTVWHLKTPVEGNNTHEGRYFIFNTAPPPSISLTEQLVNAFDPSDLRKEHWIKSVEDNQTNTFFHAFKYKERQNTASSKEYSVVFRLEEAYYNRMEAYLNTGRMDLALADWNLLRMRYGMSPYTAIPENWEDSLLEERRFEFFCELGFRFFDLKRTGKLSAEMIKNKPIWHKHYDLLPIPQAELLLNPNLLPQNEGY</sequence>
<dbReference type="Pfam" id="PF14322">
    <property type="entry name" value="SusD-like_3"/>
    <property type="match status" value="1"/>
</dbReference>
<dbReference type="PROSITE" id="PS51257">
    <property type="entry name" value="PROKAR_LIPOPROTEIN"/>
    <property type="match status" value="1"/>
</dbReference>
<comment type="similarity">
    <text evidence="2">Belongs to the SusD family.</text>
</comment>
<dbReference type="SUPFAM" id="SSF48452">
    <property type="entry name" value="TPR-like"/>
    <property type="match status" value="1"/>
</dbReference>
<evidence type="ECO:0000256" key="1">
    <source>
        <dbReference type="ARBA" id="ARBA00004442"/>
    </source>
</evidence>
<dbReference type="CDD" id="cd08977">
    <property type="entry name" value="SusD"/>
    <property type="match status" value="1"/>
</dbReference>
<accession>A0A3P1AZV1</accession>
<dbReference type="EMBL" id="RQTJ01000016">
    <property type="protein sequence ID" value="RRA94599.1"/>
    <property type="molecule type" value="Genomic_DNA"/>
</dbReference>
<dbReference type="GO" id="GO:0009279">
    <property type="term" value="C:cell outer membrane"/>
    <property type="evidence" value="ECO:0007669"/>
    <property type="project" value="UniProtKB-SubCell"/>
</dbReference>
<comment type="subcellular location">
    <subcellularLocation>
        <location evidence="1">Cell outer membrane</location>
    </subcellularLocation>
</comment>
<evidence type="ECO:0000256" key="2">
    <source>
        <dbReference type="ARBA" id="ARBA00006275"/>
    </source>
</evidence>
<protein>
    <submittedName>
        <fullName evidence="8">RagB/SusD family nutrient uptake outer membrane protein</fullName>
    </submittedName>
</protein>
<dbReference type="InterPro" id="IPR011990">
    <property type="entry name" value="TPR-like_helical_dom_sf"/>
</dbReference>
<keyword evidence="4" id="KW-0472">Membrane</keyword>
<keyword evidence="9" id="KW-1185">Reference proteome</keyword>
<dbReference type="InterPro" id="IPR012944">
    <property type="entry name" value="SusD_RagB_dom"/>
</dbReference>
<dbReference type="InterPro" id="IPR033985">
    <property type="entry name" value="SusD-like_N"/>
</dbReference>
<dbReference type="Pfam" id="PF07980">
    <property type="entry name" value="SusD_RagB"/>
    <property type="match status" value="1"/>
</dbReference>